<gene>
    <name evidence="1" type="ORF">ELH98_10455</name>
</gene>
<reference evidence="1 2" key="1">
    <citation type="submission" date="2019-02" db="EMBL/GenBank/DDBJ databases">
        <title>The genomic architecture of introgression among sibling species of bacteria.</title>
        <authorList>
            <person name="Cavassim M.I.A."/>
            <person name="Moeskjaer S."/>
            <person name="Moslemi C."/>
            <person name="Fields B."/>
            <person name="Bachmann A."/>
            <person name="Vilhjalmsson B."/>
            <person name="Schierup M.H."/>
            <person name="Young J.P.W."/>
            <person name="Andersen S.U."/>
        </authorList>
    </citation>
    <scope>NUCLEOTIDE SEQUENCE [LARGE SCALE GENOMIC DNA]</scope>
    <source>
        <strain evidence="1 2">SM141A</strain>
    </source>
</reference>
<evidence type="ECO:0000313" key="1">
    <source>
        <dbReference type="EMBL" id="TAX81446.1"/>
    </source>
</evidence>
<proteinExistence type="predicted"/>
<sequence>MKAFVVGPDGTAEDFDGRRIFFSFQNFKDEVCRKGNCFVCGAARNRTFNDEHVFPNWLLRLCGLQQETLTLPNGNKVKYGTYKIPCCSACNSLLGDICETPISKVISAGYQATVDFANSGGANALKVWLSLIFLKVHLRDFKNKIALDNRIPGVIGDEYELGELHHVHAIARAATAGIKIDDDVFGTLALFQIEPPSNDDFDYCDNLPGQGMLIRIKDLALLHIIDDCGATAGVLSKKMQYLPHPISGIQLREVYAHYLAANIHIKDRPVFRTEFPYPPKIAVDLPELDFHPYEPTVFGKLFAGALGTMAENVVVDGKRGKEAIEIIETGNVSFIFDENGKLKSAFL</sequence>
<name>A0ABY1X896_9HYPH</name>
<evidence type="ECO:0000313" key="2">
    <source>
        <dbReference type="Proteomes" id="UP000291659"/>
    </source>
</evidence>
<dbReference type="EMBL" id="SIOX01000001">
    <property type="protein sequence ID" value="TAX81446.1"/>
    <property type="molecule type" value="Genomic_DNA"/>
</dbReference>
<accession>A0ABY1X896</accession>
<comment type="caution">
    <text evidence="1">The sequence shown here is derived from an EMBL/GenBank/DDBJ whole genome shotgun (WGS) entry which is preliminary data.</text>
</comment>
<dbReference type="RefSeq" id="WP_130762950.1">
    <property type="nucleotide sequence ID" value="NZ_SIOX01000001.1"/>
</dbReference>
<dbReference type="Proteomes" id="UP000291659">
    <property type="component" value="Unassembled WGS sequence"/>
</dbReference>
<evidence type="ECO:0008006" key="3">
    <source>
        <dbReference type="Google" id="ProtNLM"/>
    </source>
</evidence>
<organism evidence="1 2">
    <name type="scientific">Rhizobium ruizarguesonis</name>
    <dbReference type="NCBI Taxonomy" id="2081791"/>
    <lineage>
        <taxon>Bacteria</taxon>
        <taxon>Pseudomonadati</taxon>
        <taxon>Pseudomonadota</taxon>
        <taxon>Alphaproteobacteria</taxon>
        <taxon>Hyphomicrobiales</taxon>
        <taxon>Rhizobiaceae</taxon>
        <taxon>Rhizobium/Agrobacterium group</taxon>
        <taxon>Rhizobium</taxon>
    </lineage>
</organism>
<protein>
    <recommendedName>
        <fullName evidence="3">HNH endonuclease</fullName>
    </recommendedName>
</protein>
<keyword evidence="2" id="KW-1185">Reference proteome</keyword>